<protein>
    <submittedName>
        <fullName evidence="3">2-succinyl-6-hydroxy-2,4-cyclohexadiene-1-carboxylate synthase</fullName>
    </submittedName>
</protein>
<evidence type="ECO:0000256" key="1">
    <source>
        <dbReference type="ARBA" id="ARBA00022801"/>
    </source>
</evidence>
<dbReference type="RefSeq" id="WP_244638159.1">
    <property type="nucleotide sequence ID" value="NZ_BLZR01000001.1"/>
</dbReference>
<dbReference type="InterPro" id="IPR000073">
    <property type="entry name" value="AB_hydrolase_1"/>
</dbReference>
<accession>A0A6V8SGN2</accession>
<dbReference type="PANTHER" id="PTHR43798:SF31">
    <property type="entry name" value="AB HYDROLASE SUPERFAMILY PROTEIN YCLE"/>
    <property type="match status" value="1"/>
</dbReference>
<dbReference type="AlphaFoldDB" id="A0A6V8SGN2"/>
<dbReference type="InterPro" id="IPR029058">
    <property type="entry name" value="AB_hydrolase_fold"/>
</dbReference>
<dbReference type="Gene3D" id="3.40.50.1820">
    <property type="entry name" value="alpha/beta hydrolase"/>
    <property type="match status" value="1"/>
</dbReference>
<gene>
    <name evidence="3" type="ORF">bsdtw1_02439</name>
</gene>
<dbReference type="Pfam" id="PF00561">
    <property type="entry name" value="Abhydrolase_1"/>
    <property type="match status" value="1"/>
</dbReference>
<dbReference type="GO" id="GO:0016020">
    <property type="term" value="C:membrane"/>
    <property type="evidence" value="ECO:0007669"/>
    <property type="project" value="TreeGrafter"/>
</dbReference>
<dbReference type="SUPFAM" id="SSF53474">
    <property type="entry name" value="alpha/beta-Hydrolases"/>
    <property type="match status" value="1"/>
</dbReference>
<sequence length="160" mass="18242">MLNDINGEYLKINNSNLFYSLTGEGEPLVFIHGNFNDSRIWDYQIDDFSRNYKVIRYDLRGYGKSDTPISSFSHCEDLKELFDFLKIKDVTVIGSSSGGSVAVDFALQYPELVKALILVAPAINGYRYPVRIMYEAVKSIYLLKSKGFELSFQIKIKPSI</sequence>
<keyword evidence="4" id="KW-1185">Reference proteome</keyword>
<dbReference type="GO" id="GO:0016787">
    <property type="term" value="F:hydrolase activity"/>
    <property type="evidence" value="ECO:0007669"/>
    <property type="project" value="UniProtKB-KW"/>
</dbReference>
<evidence type="ECO:0000313" key="3">
    <source>
        <dbReference type="EMBL" id="GFP76337.1"/>
    </source>
</evidence>
<proteinExistence type="predicted"/>
<name>A0A6V8SGN2_9CLOT</name>
<dbReference type="Proteomes" id="UP000580568">
    <property type="component" value="Unassembled WGS sequence"/>
</dbReference>
<dbReference type="PANTHER" id="PTHR43798">
    <property type="entry name" value="MONOACYLGLYCEROL LIPASE"/>
    <property type="match status" value="1"/>
</dbReference>
<dbReference type="EMBL" id="BLZR01000001">
    <property type="protein sequence ID" value="GFP76337.1"/>
    <property type="molecule type" value="Genomic_DNA"/>
</dbReference>
<keyword evidence="1" id="KW-0378">Hydrolase</keyword>
<feature type="domain" description="AB hydrolase-1" evidence="2">
    <location>
        <begin position="27"/>
        <end position="121"/>
    </location>
</feature>
<dbReference type="InterPro" id="IPR050266">
    <property type="entry name" value="AB_hydrolase_sf"/>
</dbReference>
<evidence type="ECO:0000313" key="4">
    <source>
        <dbReference type="Proteomes" id="UP000580568"/>
    </source>
</evidence>
<reference evidence="3 4" key="1">
    <citation type="submission" date="2020-07" db="EMBL/GenBank/DDBJ databases">
        <title>A new beta-1,3-glucan-decomposing anaerobic bacterium isolated from anoxic soil subjected to biological soil disinfestation.</title>
        <authorList>
            <person name="Ueki A."/>
            <person name="Tonouchi A."/>
        </authorList>
    </citation>
    <scope>NUCLEOTIDE SEQUENCE [LARGE SCALE GENOMIC DNA]</scope>
    <source>
        <strain evidence="3 4">TW1</strain>
    </source>
</reference>
<comment type="caution">
    <text evidence="3">The sequence shown here is derived from an EMBL/GenBank/DDBJ whole genome shotgun (WGS) entry which is preliminary data.</text>
</comment>
<organism evidence="3 4">
    <name type="scientific">Clostridium fungisolvens</name>
    <dbReference type="NCBI Taxonomy" id="1604897"/>
    <lineage>
        <taxon>Bacteria</taxon>
        <taxon>Bacillati</taxon>
        <taxon>Bacillota</taxon>
        <taxon>Clostridia</taxon>
        <taxon>Eubacteriales</taxon>
        <taxon>Clostridiaceae</taxon>
        <taxon>Clostridium</taxon>
    </lineage>
</organism>
<dbReference type="PRINTS" id="PR00111">
    <property type="entry name" value="ABHYDROLASE"/>
</dbReference>
<evidence type="ECO:0000259" key="2">
    <source>
        <dbReference type="Pfam" id="PF00561"/>
    </source>
</evidence>